<evidence type="ECO:0000313" key="1">
    <source>
        <dbReference type="EMBL" id="CAB3978754.1"/>
    </source>
</evidence>
<dbReference type="Proteomes" id="UP001152795">
    <property type="component" value="Unassembled WGS sequence"/>
</dbReference>
<gene>
    <name evidence="1" type="ORF">PACLA_8A071726</name>
</gene>
<reference evidence="1" key="1">
    <citation type="submission" date="2020-04" db="EMBL/GenBank/DDBJ databases">
        <authorList>
            <person name="Alioto T."/>
            <person name="Alioto T."/>
            <person name="Gomez Garrido J."/>
        </authorList>
    </citation>
    <scope>NUCLEOTIDE SEQUENCE</scope>
    <source>
        <strain evidence="1">A484AB</strain>
    </source>
</reference>
<organism evidence="1 2">
    <name type="scientific">Paramuricea clavata</name>
    <name type="common">Red gorgonian</name>
    <name type="synonym">Violescent sea-whip</name>
    <dbReference type="NCBI Taxonomy" id="317549"/>
    <lineage>
        <taxon>Eukaryota</taxon>
        <taxon>Metazoa</taxon>
        <taxon>Cnidaria</taxon>
        <taxon>Anthozoa</taxon>
        <taxon>Octocorallia</taxon>
        <taxon>Malacalcyonacea</taxon>
        <taxon>Plexauridae</taxon>
        <taxon>Paramuricea</taxon>
    </lineage>
</organism>
<feature type="non-terminal residue" evidence="1">
    <location>
        <position position="53"/>
    </location>
</feature>
<dbReference type="EMBL" id="CACRXK020000140">
    <property type="protein sequence ID" value="CAB3978754.1"/>
    <property type="molecule type" value="Genomic_DNA"/>
</dbReference>
<feature type="non-terminal residue" evidence="1">
    <location>
        <position position="1"/>
    </location>
</feature>
<evidence type="ECO:0000313" key="2">
    <source>
        <dbReference type="Proteomes" id="UP001152795"/>
    </source>
</evidence>
<protein>
    <submittedName>
        <fullName evidence="1">Uncharacterized protein</fullName>
    </submittedName>
</protein>
<proteinExistence type="predicted"/>
<accession>A0A6S7FGX1</accession>
<name>A0A6S7FGX1_PARCT</name>
<sequence length="53" mass="6177">LASRARPRYRSSDVMDLSVKITARCLCQHRFLSLLSFSNDWFVCQFDQKLPVA</sequence>
<dbReference type="AlphaFoldDB" id="A0A6S7FGX1"/>
<keyword evidence="2" id="KW-1185">Reference proteome</keyword>
<comment type="caution">
    <text evidence="1">The sequence shown here is derived from an EMBL/GenBank/DDBJ whole genome shotgun (WGS) entry which is preliminary data.</text>
</comment>